<gene>
    <name evidence="2" type="ORF">BHE18_14970</name>
</gene>
<evidence type="ECO:0000313" key="2">
    <source>
        <dbReference type="EMBL" id="OIU73177.1"/>
    </source>
</evidence>
<evidence type="ECO:0000259" key="1">
    <source>
        <dbReference type="Pfam" id="PF18155"/>
    </source>
</evidence>
<evidence type="ECO:0000313" key="3">
    <source>
        <dbReference type="Proteomes" id="UP000182062"/>
    </source>
</evidence>
<dbReference type="Pfam" id="PF18155">
    <property type="entry name" value="pPIWI_RE_Z"/>
    <property type="match status" value="1"/>
</dbReference>
<sequence length="1115" mass="129971">MFISLTALTSDLKKSFEDAVQNNSIPVNRVDLEVIIQVEFMIFGFQQNYGSDEKCATTENIWSILPNHRGALLPGKQEEVLDILRLYFSREFTLPTWRRLVDHYLSIQNSFRIYELHKKGYFYHKLAAVMPERHIEYGKLLTAESISAREPEDPVFIEKEDSHYYFLDTYRGRTERRMPYTQDNEKRFPPHLIQSQDKLHEERNRWILPSGRTKIPRKKLALSLHPDSWLSTAEEMDAFIKRNLNAYSDYDKKQLRRWIDAQSSFRLKPTASRMNEKLEYKDQTGIAGLVGAGKTTFLNLEVFRLKKLGVKSGIFTVNVVDTLMHVYRLHLVGIKAVPIIGKSSAKKHLKDFLRKVKNEANRSFEVNPLSQLSIEYVLQFFEGSCLAQVLSENWNHTGVNPCISIKKDGYENEDNRFACPLFTKCGKYTIERSLREADMWVGTLSAFISSKPRDIINPYKKTYAELAHDELDVIFVDEADSVQQMADTSFLTANKIFGEDEAVFEKNFLKVSHELATRYDYANSKHSHLWRIHSTEINHVHHLIFELIHESEFVRGRIKNRTFGIHQIMILITKFLYEIAPDQMLSDHPFFTLLKDIDFKMLRDSQKARDAYMERAIRSFVNQMHEQKSYDDLDFLSLKEIEKEETKKLLSVFLNSPSLQSLQRRHLSRDEQEEVLQLFRFFVYHLYFDYNFKFLIGIKKAVELLCNQTIEDLSGQYQNVKRYLPLLPEAATGREFQYYFKESNKAGAVGTFSTYDYLAIGRNFLTEFGTLFRNLTGKQGPAMCYMSGTSFAEGSNHYHVDVPLDFLLESTSEKVSTIKQFLYPVYKNGKPIYISGVRDEKQKKQNLREMAEQLVPKLKEELSLWHHDGRKVLIVVNSYEQANIVQSRLERYFPNKVRALAKQIDDEAITQKVLRAEVEFFADTEADILIVPLLSINRGYNILKQEESNSLFGSIFFLIRPYIPGDSITNIIQVINGAVPYYIEQANYKGLHFYEAIKYIRSRSNSLMQHMLLEDNEWSYLDVIERKNMAWYMFINVWQMIGRLLRGQTDARVFYVDAPFAAKHANGTGKKETLQSSMLRAWVSILEEQCSDNWAKQELYGEFLRGLKKALSMGG</sequence>
<dbReference type="InterPro" id="IPR027417">
    <property type="entry name" value="P-loop_NTPase"/>
</dbReference>
<accession>A0A1J6X4X1</accession>
<dbReference type="RefSeq" id="WP_071616901.1">
    <property type="nucleotide sequence ID" value="NZ_MINN01000022.1"/>
</dbReference>
<reference evidence="2 3" key="1">
    <citation type="submission" date="2016-09" db="EMBL/GenBank/DDBJ databases">
        <title>Bacillus aquimaris SAMM genome sequence reveals colonization and biosurfactant production capacities.</title>
        <authorList>
            <person name="Waghmode S.R."/>
            <person name="Suryavanshi M.V."/>
        </authorList>
    </citation>
    <scope>NUCLEOTIDE SEQUENCE [LARGE SCALE GENOMIC DNA]</scope>
    <source>
        <strain evidence="2 3">SAMM</strain>
    </source>
</reference>
<dbReference type="AlphaFoldDB" id="A0A1J6X4X1"/>
<dbReference type="EMBL" id="MINN01000022">
    <property type="protein sequence ID" value="OIU73177.1"/>
    <property type="molecule type" value="Genomic_DNA"/>
</dbReference>
<name>A0A1J6X4X1_9BACI</name>
<feature type="domain" description="pPIWI-RE three-gene island" evidence="1">
    <location>
        <begin position="31"/>
        <end position="147"/>
    </location>
</feature>
<dbReference type="Proteomes" id="UP000182062">
    <property type="component" value="Unassembled WGS sequence"/>
</dbReference>
<dbReference type="InterPro" id="IPR055254">
    <property type="entry name" value="pPIWI_RE_Z"/>
</dbReference>
<organism evidence="2 3">
    <name type="scientific">Rossellomorea aquimaris</name>
    <dbReference type="NCBI Taxonomy" id="189382"/>
    <lineage>
        <taxon>Bacteria</taxon>
        <taxon>Bacillati</taxon>
        <taxon>Bacillota</taxon>
        <taxon>Bacilli</taxon>
        <taxon>Bacillales</taxon>
        <taxon>Bacillaceae</taxon>
        <taxon>Rossellomorea</taxon>
    </lineage>
</organism>
<dbReference type="OrthoDB" id="973800at2"/>
<proteinExistence type="predicted"/>
<dbReference type="SUPFAM" id="SSF52540">
    <property type="entry name" value="P-loop containing nucleoside triphosphate hydrolases"/>
    <property type="match status" value="1"/>
</dbReference>
<protein>
    <recommendedName>
        <fullName evidence="1">pPIWI-RE three-gene island domain-containing protein</fullName>
    </recommendedName>
</protein>
<keyword evidence="3" id="KW-1185">Reference proteome</keyword>
<comment type="caution">
    <text evidence="2">The sequence shown here is derived from an EMBL/GenBank/DDBJ whole genome shotgun (WGS) entry which is preliminary data.</text>
</comment>